<evidence type="ECO:0000313" key="13">
    <source>
        <dbReference type="EMBL" id="SIT24689.1"/>
    </source>
</evidence>
<evidence type="ECO:0000256" key="11">
    <source>
        <dbReference type="RuleBase" id="RU362091"/>
    </source>
</evidence>
<evidence type="ECO:0000256" key="9">
    <source>
        <dbReference type="ARBA" id="ARBA00023136"/>
    </source>
</evidence>
<feature type="transmembrane region" description="Helical" evidence="12">
    <location>
        <begin position="489"/>
        <end position="509"/>
    </location>
</feature>
<evidence type="ECO:0000256" key="8">
    <source>
        <dbReference type="ARBA" id="ARBA00023065"/>
    </source>
</evidence>
<dbReference type="RefSeq" id="WP_228427571.1">
    <property type="nucleotide sequence ID" value="NZ_FTOV01000015.1"/>
</dbReference>
<keyword evidence="10" id="KW-0739">Sodium transport</keyword>
<keyword evidence="5 12" id="KW-0812">Transmembrane</keyword>
<comment type="similarity">
    <text evidence="2 11">Belongs to the sodium:solute symporter (SSF) (TC 2.A.21) family.</text>
</comment>
<feature type="transmembrane region" description="Helical" evidence="12">
    <location>
        <begin position="6"/>
        <end position="24"/>
    </location>
</feature>
<keyword evidence="7" id="KW-0915">Sodium</keyword>
<dbReference type="STRING" id="373672.SAMN05421785_1151"/>
<evidence type="ECO:0000256" key="12">
    <source>
        <dbReference type="SAM" id="Phobius"/>
    </source>
</evidence>
<keyword evidence="6 12" id="KW-1133">Transmembrane helix</keyword>
<keyword evidence="8" id="KW-0406">Ion transport</keyword>
<feature type="transmembrane region" description="Helical" evidence="12">
    <location>
        <begin position="521"/>
        <end position="540"/>
    </location>
</feature>
<dbReference type="Gene3D" id="1.20.1730.10">
    <property type="entry name" value="Sodium/glucose cotransporter"/>
    <property type="match status" value="1"/>
</dbReference>
<dbReference type="Pfam" id="PF00474">
    <property type="entry name" value="SSF"/>
    <property type="match status" value="1"/>
</dbReference>
<feature type="transmembrane region" description="Helical" evidence="12">
    <location>
        <begin position="161"/>
        <end position="179"/>
    </location>
</feature>
<feature type="transmembrane region" description="Helical" evidence="12">
    <location>
        <begin position="349"/>
        <end position="368"/>
    </location>
</feature>
<evidence type="ECO:0000256" key="1">
    <source>
        <dbReference type="ARBA" id="ARBA00004651"/>
    </source>
</evidence>
<dbReference type="InterPro" id="IPR038377">
    <property type="entry name" value="Na/Glc_symporter_sf"/>
</dbReference>
<dbReference type="EMBL" id="FTOV01000015">
    <property type="protein sequence ID" value="SIT24689.1"/>
    <property type="molecule type" value="Genomic_DNA"/>
</dbReference>
<dbReference type="GO" id="GO:0005886">
    <property type="term" value="C:plasma membrane"/>
    <property type="evidence" value="ECO:0007669"/>
    <property type="project" value="UniProtKB-SubCell"/>
</dbReference>
<feature type="transmembrane region" description="Helical" evidence="12">
    <location>
        <begin position="431"/>
        <end position="451"/>
    </location>
</feature>
<feature type="transmembrane region" description="Helical" evidence="12">
    <location>
        <begin position="280"/>
        <end position="304"/>
    </location>
</feature>
<dbReference type="AlphaFoldDB" id="A0A1N7QPJ0"/>
<name>A0A1N7QPJ0_9FLAO</name>
<feature type="transmembrane region" description="Helical" evidence="12">
    <location>
        <begin position="241"/>
        <end position="259"/>
    </location>
</feature>
<feature type="transmembrane region" description="Helical" evidence="12">
    <location>
        <begin position="191"/>
        <end position="210"/>
    </location>
</feature>
<evidence type="ECO:0000256" key="10">
    <source>
        <dbReference type="ARBA" id="ARBA00023201"/>
    </source>
</evidence>
<evidence type="ECO:0000256" key="2">
    <source>
        <dbReference type="ARBA" id="ARBA00006434"/>
    </source>
</evidence>
<keyword evidence="9 12" id="KW-0472">Membrane</keyword>
<reference evidence="13 14" key="1">
    <citation type="submission" date="2017-01" db="EMBL/GenBank/DDBJ databases">
        <authorList>
            <person name="Mah S.A."/>
            <person name="Swanson W.J."/>
            <person name="Moy G.W."/>
            <person name="Vacquier V.D."/>
        </authorList>
    </citation>
    <scope>NUCLEOTIDE SEQUENCE [LARGE SCALE GENOMIC DNA]</scope>
    <source>
        <strain evidence="13 14">DSM 18014</strain>
    </source>
</reference>
<dbReference type="InterPro" id="IPR001734">
    <property type="entry name" value="Na/solute_symporter"/>
</dbReference>
<gene>
    <name evidence="13" type="ORF">SAMN05421785_1151</name>
</gene>
<dbReference type="PROSITE" id="PS50283">
    <property type="entry name" value="NA_SOLUT_SYMP_3"/>
    <property type="match status" value="1"/>
</dbReference>
<comment type="subcellular location">
    <subcellularLocation>
        <location evidence="1">Cell membrane</location>
        <topology evidence="1">Multi-pass membrane protein</topology>
    </subcellularLocation>
</comment>
<feature type="transmembrane region" description="Helical" evidence="12">
    <location>
        <begin position="83"/>
        <end position="105"/>
    </location>
</feature>
<feature type="transmembrane region" description="Helical" evidence="12">
    <location>
        <begin position="44"/>
        <end position="63"/>
    </location>
</feature>
<accession>A0A1N7QPJ0</accession>
<evidence type="ECO:0000256" key="7">
    <source>
        <dbReference type="ARBA" id="ARBA00023053"/>
    </source>
</evidence>
<dbReference type="Proteomes" id="UP000185781">
    <property type="component" value="Unassembled WGS sequence"/>
</dbReference>
<evidence type="ECO:0000313" key="14">
    <source>
        <dbReference type="Proteomes" id="UP000185781"/>
    </source>
</evidence>
<dbReference type="GO" id="GO:0015293">
    <property type="term" value="F:symporter activity"/>
    <property type="evidence" value="ECO:0007669"/>
    <property type="project" value="TreeGrafter"/>
</dbReference>
<feature type="transmembrane region" description="Helical" evidence="12">
    <location>
        <begin position="126"/>
        <end position="155"/>
    </location>
</feature>
<dbReference type="PANTHER" id="PTHR42985:SF47">
    <property type="entry name" value="INTEGRAL MEMBRANE TRANSPORT PROTEIN"/>
    <property type="match status" value="1"/>
</dbReference>
<protein>
    <submittedName>
        <fullName evidence="13">Na+/proline symporter</fullName>
    </submittedName>
</protein>
<keyword evidence="3" id="KW-0813">Transport</keyword>
<evidence type="ECO:0000256" key="6">
    <source>
        <dbReference type="ARBA" id="ARBA00022989"/>
    </source>
</evidence>
<feature type="transmembrane region" description="Helical" evidence="12">
    <location>
        <begin position="463"/>
        <end position="483"/>
    </location>
</feature>
<dbReference type="InterPro" id="IPR051163">
    <property type="entry name" value="Sodium:Solute_Symporter_SSF"/>
</dbReference>
<sequence>MNSGTVLLLFVFVYFIGLLVISYFTSRNSDNQSFFIGNKKSKWWLVAFGMIGTSLSGVTFISVPGTVGKMTGSEYIYGGFEYYMMVIGFFIGYFIVAAILLPLYYKMNLTSIYTYLGKRFNVEAHKIGSIFFIISRAIGATARLYLVVNVLQIFLLEGLGVPFWVTALVLLLMVLLYTFEGGVKTIVITDTLQTSFMIISLIACIIYILSHLNLSLGEAYTILEQKNYTHFINFDPNSKTFFLKTILGGIFITIAMTGLDQEMMQKNISVDNLKNSKKNMLTFAGTLLFVNLAFLFLGGLLYLFALQNGAEYGKIDGETVTNIFGFKDSAGNIKNIMGDDLFPALSLQGHFPMIISVIFIIGLISALFPSADGALTAVTSSYCVDLLNLNEDKNRTEKEKKQLRMKVHLTFTIIFFILIMVFKALNDKSIVYLIMEIAGYTYGPLLGLFAFGIFTKFQISRKYSILAVTILAPVATYIINYLVTTYTHYRIGVELIILNGLLTFVGLFIIRQGKSDSEKKFWYIFLTILIIARLIFKLFIN</sequence>
<dbReference type="PANTHER" id="PTHR42985">
    <property type="entry name" value="SODIUM-COUPLED MONOCARBOXYLATE TRANSPORTER"/>
    <property type="match status" value="1"/>
</dbReference>
<evidence type="ECO:0000256" key="4">
    <source>
        <dbReference type="ARBA" id="ARBA00022475"/>
    </source>
</evidence>
<dbReference type="GO" id="GO:0006814">
    <property type="term" value="P:sodium ion transport"/>
    <property type="evidence" value="ECO:0007669"/>
    <property type="project" value="UniProtKB-KW"/>
</dbReference>
<keyword evidence="4" id="KW-1003">Cell membrane</keyword>
<feature type="transmembrane region" description="Helical" evidence="12">
    <location>
        <begin position="407"/>
        <end position="425"/>
    </location>
</feature>
<proteinExistence type="inferred from homology"/>
<organism evidence="13 14">
    <name type="scientific">Chryseobacterium gambrini</name>
    <dbReference type="NCBI Taxonomy" id="373672"/>
    <lineage>
        <taxon>Bacteria</taxon>
        <taxon>Pseudomonadati</taxon>
        <taxon>Bacteroidota</taxon>
        <taxon>Flavobacteriia</taxon>
        <taxon>Flavobacteriales</taxon>
        <taxon>Weeksellaceae</taxon>
        <taxon>Chryseobacterium group</taxon>
        <taxon>Chryseobacterium</taxon>
    </lineage>
</organism>
<dbReference type="CDD" id="cd10326">
    <property type="entry name" value="SLC5sbd_NIS-like"/>
    <property type="match status" value="1"/>
</dbReference>
<evidence type="ECO:0000256" key="5">
    <source>
        <dbReference type="ARBA" id="ARBA00022692"/>
    </source>
</evidence>
<evidence type="ECO:0000256" key="3">
    <source>
        <dbReference type="ARBA" id="ARBA00022448"/>
    </source>
</evidence>